<dbReference type="Pfam" id="PF02381">
    <property type="entry name" value="MraZ"/>
    <property type="match status" value="2"/>
</dbReference>
<dbReference type="GO" id="GO:0000976">
    <property type="term" value="F:transcription cis-regulatory region binding"/>
    <property type="evidence" value="ECO:0007669"/>
    <property type="project" value="TreeGrafter"/>
</dbReference>
<comment type="subcellular location">
    <subcellularLocation>
        <location evidence="7">Cytoplasm</location>
        <location evidence="7">Nucleoid</location>
    </subcellularLocation>
</comment>
<evidence type="ECO:0000256" key="4">
    <source>
        <dbReference type="ARBA" id="ARBA00023015"/>
    </source>
</evidence>
<dbReference type="InterPro" id="IPR020603">
    <property type="entry name" value="MraZ_dom"/>
</dbReference>
<dbReference type="GO" id="GO:2000143">
    <property type="term" value="P:negative regulation of DNA-templated transcription initiation"/>
    <property type="evidence" value="ECO:0007669"/>
    <property type="project" value="TreeGrafter"/>
</dbReference>
<evidence type="ECO:0000256" key="1">
    <source>
        <dbReference type="ARBA" id="ARBA00013860"/>
    </source>
</evidence>
<proteinExistence type="inferred from homology"/>
<evidence type="ECO:0000313" key="10">
    <source>
        <dbReference type="Proteomes" id="UP000231474"/>
    </source>
</evidence>
<keyword evidence="4 7" id="KW-0805">Transcription regulation</keyword>
<evidence type="ECO:0000313" key="9">
    <source>
        <dbReference type="EMBL" id="PJE67258.1"/>
    </source>
</evidence>
<dbReference type="PANTHER" id="PTHR34701">
    <property type="entry name" value="TRANSCRIPTIONAL REGULATOR MRAZ"/>
    <property type="match status" value="1"/>
</dbReference>
<dbReference type="InterPro" id="IPR035642">
    <property type="entry name" value="MraZ_N"/>
</dbReference>
<keyword evidence="3" id="KW-0677">Repeat</keyword>
<dbReference type="InterPro" id="IPR038619">
    <property type="entry name" value="MraZ_sf"/>
</dbReference>
<evidence type="ECO:0000256" key="3">
    <source>
        <dbReference type="ARBA" id="ARBA00022737"/>
    </source>
</evidence>
<dbReference type="EMBL" id="PFEK01000066">
    <property type="protein sequence ID" value="PJE67258.1"/>
    <property type="molecule type" value="Genomic_DNA"/>
</dbReference>
<comment type="caution">
    <text evidence="9">The sequence shown here is derived from an EMBL/GenBank/DDBJ whole genome shotgun (WGS) entry which is preliminary data.</text>
</comment>
<reference evidence="10" key="1">
    <citation type="submission" date="2017-09" db="EMBL/GenBank/DDBJ databases">
        <title>Depth-based differentiation of microbial function through sediment-hosted aquifers and enrichment of novel symbionts in the deep terrestrial subsurface.</title>
        <authorList>
            <person name="Probst A.J."/>
            <person name="Ladd B."/>
            <person name="Jarett J.K."/>
            <person name="Geller-Mcgrath D.E."/>
            <person name="Sieber C.M.K."/>
            <person name="Emerson J.B."/>
            <person name="Anantharaman K."/>
            <person name="Thomas B.C."/>
            <person name="Malmstrom R."/>
            <person name="Stieglmeier M."/>
            <person name="Klingl A."/>
            <person name="Woyke T."/>
            <person name="Ryan C.M."/>
            <person name="Banfield J.F."/>
        </authorList>
    </citation>
    <scope>NUCLEOTIDE SEQUENCE [LARGE SCALE GENOMIC DNA]</scope>
</reference>
<feature type="domain" description="SpoVT-AbrB" evidence="8">
    <location>
        <begin position="5"/>
        <end position="48"/>
    </location>
</feature>
<dbReference type="HAMAP" id="MF_01008">
    <property type="entry name" value="MraZ"/>
    <property type="match status" value="1"/>
</dbReference>
<evidence type="ECO:0000259" key="8">
    <source>
        <dbReference type="PROSITE" id="PS51740"/>
    </source>
</evidence>
<name>A0A2M8L2Y8_9BACT</name>
<keyword evidence="6 7" id="KW-0804">Transcription</keyword>
<sequence>MFLGTYEPNLIGKGRIALPKKIREQLESNKIVLTIGFERCIYGFEEKSWEEIVKPELSRPLFSDSEGRNLRRKMCAEAMVIQLGAQGRFVIPEQMMKYAGIKDKLTLIGAGDHFEVWDSKAWKTYLEKIETKQE</sequence>
<dbReference type="Proteomes" id="UP000231474">
    <property type="component" value="Unassembled WGS sequence"/>
</dbReference>
<comment type="subunit">
    <text evidence="7">Forms oligomers.</text>
</comment>
<protein>
    <recommendedName>
        <fullName evidence="1 7">Transcriptional regulator MraZ</fullName>
    </recommendedName>
</protein>
<comment type="similarity">
    <text evidence="7">Belongs to the MraZ family.</text>
</comment>
<evidence type="ECO:0000256" key="6">
    <source>
        <dbReference type="ARBA" id="ARBA00023163"/>
    </source>
</evidence>
<keyword evidence="2 7" id="KW-0963">Cytoplasm</keyword>
<dbReference type="PANTHER" id="PTHR34701:SF1">
    <property type="entry name" value="TRANSCRIPTIONAL REGULATOR MRAZ"/>
    <property type="match status" value="1"/>
</dbReference>
<evidence type="ECO:0000256" key="5">
    <source>
        <dbReference type="ARBA" id="ARBA00023125"/>
    </source>
</evidence>
<dbReference type="CDD" id="cd16321">
    <property type="entry name" value="MraZ_C"/>
    <property type="match status" value="1"/>
</dbReference>
<dbReference type="InterPro" id="IPR035644">
    <property type="entry name" value="MraZ_C"/>
</dbReference>
<dbReference type="GO" id="GO:0003700">
    <property type="term" value="F:DNA-binding transcription factor activity"/>
    <property type="evidence" value="ECO:0007669"/>
    <property type="project" value="UniProtKB-UniRule"/>
</dbReference>
<dbReference type="GO" id="GO:0009295">
    <property type="term" value="C:nucleoid"/>
    <property type="evidence" value="ECO:0007669"/>
    <property type="project" value="UniProtKB-SubCell"/>
</dbReference>
<dbReference type="PROSITE" id="PS51740">
    <property type="entry name" value="SPOVT_ABRB"/>
    <property type="match status" value="2"/>
</dbReference>
<feature type="domain" description="SpoVT-AbrB" evidence="8">
    <location>
        <begin position="78"/>
        <end position="121"/>
    </location>
</feature>
<dbReference type="GO" id="GO:0005737">
    <property type="term" value="C:cytoplasm"/>
    <property type="evidence" value="ECO:0007669"/>
    <property type="project" value="UniProtKB-UniRule"/>
</dbReference>
<dbReference type="InterPro" id="IPR037914">
    <property type="entry name" value="SpoVT-AbrB_sf"/>
</dbReference>
<keyword evidence="5 7" id="KW-0238">DNA-binding</keyword>
<dbReference type="SUPFAM" id="SSF89447">
    <property type="entry name" value="AbrB/MazE/MraZ-like"/>
    <property type="match status" value="1"/>
</dbReference>
<dbReference type="AlphaFoldDB" id="A0A2M8L2Y8"/>
<gene>
    <name evidence="7 9" type="primary">mraZ</name>
    <name evidence="9" type="ORF">COU95_03455</name>
</gene>
<evidence type="ECO:0000256" key="2">
    <source>
        <dbReference type="ARBA" id="ARBA00022490"/>
    </source>
</evidence>
<dbReference type="InterPro" id="IPR003444">
    <property type="entry name" value="MraZ"/>
</dbReference>
<organism evidence="9 10">
    <name type="scientific">Candidatus Shapirobacteria bacterium CG10_big_fil_rev_8_21_14_0_10_40_9</name>
    <dbReference type="NCBI Taxonomy" id="1974888"/>
    <lineage>
        <taxon>Bacteria</taxon>
        <taxon>Candidatus Shapironibacteriota</taxon>
    </lineage>
</organism>
<dbReference type="InterPro" id="IPR007159">
    <property type="entry name" value="SpoVT-AbrB_dom"/>
</dbReference>
<dbReference type="Gene3D" id="3.40.1550.20">
    <property type="entry name" value="Transcriptional regulator MraZ domain"/>
    <property type="match status" value="1"/>
</dbReference>
<accession>A0A2M8L2Y8</accession>
<evidence type="ECO:0000256" key="7">
    <source>
        <dbReference type="HAMAP-Rule" id="MF_01008"/>
    </source>
</evidence>
<dbReference type="NCBIfam" id="TIGR00242">
    <property type="entry name" value="division/cell wall cluster transcriptional repressor MraZ"/>
    <property type="match status" value="1"/>
</dbReference>
<dbReference type="CDD" id="cd16320">
    <property type="entry name" value="MraZ_N"/>
    <property type="match status" value="1"/>
</dbReference>